<sequence length="181" mass="21444">MEIEKLENIEKNANMLIIGKRGIGKTSFIISLLQGKKYSQGNIFCLDHENDRYKDGLPLSKLNFYNELTEKTLNDIITKCTDSSFIVIEDSFNIKDINLNYLETFKKHNITLIAITQYMCINIFDYIVLFKTTNMSNIREIYKKIDTKMTFENFEKTMNELDRYSPLIYNKVDEDVHWYKI</sequence>
<gene>
    <name evidence="1" type="ORF">Hokovirus_1_35</name>
</gene>
<reference evidence="1" key="1">
    <citation type="journal article" date="2017" name="Science">
        <title>Giant viruses with an expanded complement of translation system components.</title>
        <authorList>
            <person name="Schulz F."/>
            <person name="Yutin N."/>
            <person name="Ivanova N.N."/>
            <person name="Ortega D.R."/>
            <person name="Lee T.K."/>
            <person name="Vierheilig J."/>
            <person name="Daims H."/>
            <person name="Horn M."/>
            <person name="Wagner M."/>
            <person name="Jensen G.J."/>
            <person name="Kyrpides N.C."/>
            <person name="Koonin E.V."/>
            <person name="Woyke T."/>
        </authorList>
    </citation>
    <scope>NUCLEOTIDE SEQUENCE</scope>
    <source>
        <strain evidence="1">HKV1</strain>
    </source>
</reference>
<dbReference type="InterPro" id="IPR027417">
    <property type="entry name" value="P-loop_NTPase"/>
</dbReference>
<proteinExistence type="predicted"/>
<organism evidence="1">
    <name type="scientific">Hokovirus HKV1</name>
    <dbReference type="NCBI Taxonomy" id="1977638"/>
    <lineage>
        <taxon>Viruses</taxon>
        <taxon>Varidnaviria</taxon>
        <taxon>Bamfordvirae</taxon>
        <taxon>Nucleocytoviricota</taxon>
        <taxon>Megaviricetes</taxon>
        <taxon>Imitervirales</taxon>
        <taxon>Mimiviridae</taxon>
        <taxon>Klosneuvirinae</taxon>
        <taxon>Hokovirus</taxon>
    </lineage>
</organism>
<dbReference type="EMBL" id="KY684103">
    <property type="protein sequence ID" value="ARF10156.1"/>
    <property type="molecule type" value="Genomic_DNA"/>
</dbReference>
<name>A0A1V0SEL7_9VIRU</name>
<accession>A0A1V0SEL7</accession>
<evidence type="ECO:0000313" key="1">
    <source>
        <dbReference type="EMBL" id="ARF10156.1"/>
    </source>
</evidence>
<dbReference type="Gene3D" id="3.40.50.300">
    <property type="entry name" value="P-loop containing nucleotide triphosphate hydrolases"/>
    <property type="match status" value="1"/>
</dbReference>
<dbReference type="SUPFAM" id="SSF52540">
    <property type="entry name" value="P-loop containing nucleoside triphosphate hydrolases"/>
    <property type="match status" value="1"/>
</dbReference>
<protein>
    <submittedName>
        <fullName evidence="1">p-loop NTPase domain protein</fullName>
    </submittedName>
</protein>